<accession>A0ABT7NR23</accession>
<proteinExistence type="predicted"/>
<dbReference type="InterPro" id="IPR006860">
    <property type="entry name" value="FecR"/>
</dbReference>
<protein>
    <submittedName>
        <fullName evidence="3">FecR domain-containing protein</fullName>
    </submittedName>
</protein>
<name>A0ABT7NR23_9SPHI</name>
<dbReference type="Gene3D" id="2.60.120.1440">
    <property type="match status" value="1"/>
</dbReference>
<keyword evidence="1" id="KW-0472">Membrane</keyword>
<dbReference type="RefSeq" id="WP_286652010.1">
    <property type="nucleotide sequence ID" value="NZ_JACAGK010000054.1"/>
</dbReference>
<dbReference type="Proteomes" id="UP001170954">
    <property type="component" value="Unassembled WGS sequence"/>
</dbReference>
<dbReference type="Pfam" id="PF04773">
    <property type="entry name" value="FecR"/>
    <property type="match status" value="1"/>
</dbReference>
<evidence type="ECO:0000313" key="4">
    <source>
        <dbReference type="Proteomes" id="UP001170954"/>
    </source>
</evidence>
<evidence type="ECO:0000259" key="2">
    <source>
        <dbReference type="Pfam" id="PF04773"/>
    </source>
</evidence>
<dbReference type="PANTHER" id="PTHR30273">
    <property type="entry name" value="PERIPLASMIC SIGNAL SENSOR AND SIGMA FACTOR ACTIVATOR FECR-RELATED"/>
    <property type="match status" value="1"/>
</dbReference>
<dbReference type="EMBL" id="JACAGK010000054">
    <property type="protein sequence ID" value="MDM1049704.1"/>
    <property type="molecule type" value="Genomic_DNA"/>
</dbReference>
<keyword evidence="1" id="KW-1133">Transmembrane helix</keyword>
<reference evidence="3" key="1">
    <citation type="submission" date="2020-06" db="EMBL/GenBank/DDBJ databases">
        <authorList>
            <person name="Dong N."/>
        </authorList>
    </citation>
    <scope>NUCLEOTIDE SEQUENCE</scope>
    <source>
        <strain evidence="3">R1692</strain>
    </source>
</reference>
<dbReference type="PANTHER" id="PTHR30273:SF2">
    <property type="entry name" value="PROTEIN FECR"/>
    <property type="match status" value="1"/>
</dbReference>
<reference evidence="3" key="2">
    <citation type="journal article" date="2022" name="Sci. Total Environ.">
        <title>Prevalence, transmission, and molecular epidemiology of tet(X)-positive bacteria among humans, animals, and environmental niches in China: An epidemiological, and genomic-based study.</title>
        <authorList>
            <person name="Dong N."/>
            <person name="Zeng Y."/>
            <person name="Cai C."/>
            <person name="Sun C."/>
            <person name="Lu J."/>
            <person name="Liu C."/>
            <person name="Zhou H."/>
            <person name="Sun Q."/>
            <person name="Shu L."/>
            <person name="Wang H."/>
            <person name="Wang Y."/>
            <person name="Wang S."/>
            <person name="Wu C."/>
            <person name="Chan E.W."/>
            <person name="Chen G."/>
            <person name="Shen Z."/>
            <person name="Chen S."/>
            <person name="Zhang R."/>
        </authorList>
    </citation>
    <scope>NUCLEOTIDE SEQUENCE</scope>
    <source>
        <strain evidence="3">R1692</strain>
    </source>
</reference>
<sequence length="239" mass="27522">MNTYDKRELFKRFLAGKCHTDEAAWLIEQFSEKEFSDAWNECIEEHFQEVDLDEEVLPAYHKISAREYERIEAHVFPPEKTKNPRALYFRWVAVAAVVATIGYFGFLQFRATQDSDHLEESLIAQQDSMVFTEGSISMTLPDGSQVELSDAQQHADLYAAEKDSSGIAQYRIKERQDKLPYIQQIAVPSRKIAAIVLSDGSKVWLNANSKLKYDANFVGQEREVFLEGEAYFVFRNSKL</sequence>
<keyword evidence="1" id="KW-0812">Transmembrane</keyword>
<dbReference type="InterPro" id="IPR012373">
    <property type="entry name" value="Ferrdict_sens_TM"/>
</dbReference>
<feature type="transmembrane region" description="Helical" evidence="1">
    <location>
        <begin position="87"/>
        <end position="106"/>
    </location>
</feature>
<keyword evidence="4" id="KW-1185">Reference proteome</keyword>
<comment type="caution">
    <text evidence="3">The sequence shown here is derived from an EMBL/GenBank/DDBJ whole genome shotgun (WGS) entry which is preliminary data.</text>
</comment>
<gene>
    <name evidence="3" type="ORF">HX018_15810</name>
</gene>
<organism evidence="3 4">
    <name type="scientific">Sphingobacterium hotanense</name>
    <dbReference type="NCBI Taxonomy" id="649196"/>
    <lineage>
        <taxon>Bacteria</taxon>
        <taxon>Pseudomonadati</taxon>
        <taxon>Bacteroidota</taxon>
        <taxon>Sphingobacteriia</taxon>
        <taxon>Sphingobacteriales</taxon>
        <taxon>Sphingobacteriaceae</taxon>
        <taxon>Sphingobacterium</taxon>
    </lineage>
</organism>
<evidence type="ECO:0000313" key="3">
    <source>
        <dbReference type="EMBL" id="MDM1049704.1"/>
    </source>
</evidence>
<evidence type="ECO:0000256" key="1">
    <source>
        <dbReference type="SAM" id="Phobius"/>
    </source>
</evidence>
<feature type="domain" description="FecR protein" evidence="2">
    <location>
        <begin position="184"/>
        <end position="236"/>
    </location>
</feature>